<dbReference type="OrthoDB" id="10517344at2759"/>
<feature type="compositionally biased region" description="Low complexity" evidence="1">
    <location>
        <begin position="129"/>
        <end position="149"/>
    </location>
</feature>
<gene>
    <name evidence="2" type="ORF">JRQ81_008909</name>
</gene>
<organism evidence="2 3">
    <name type="scientific">Phrynocephalus forsythii</name>
    <dbReference type="NCBI Taxonomy" id="171643"/>
    <lineage>
        <taxon>Eukaryota</taxon>
        <taxon>Metazoa</taxon>
        <taxon>Chordata</taxon>
        <taxon>Craniata</taxon>
        <taxon>Vertebrata</taxon>
        <taxon>Euteleostomi</taxon>
        <taxon>Lepidosauria</taxon>
        <taxon>Squamata</taxon>
        <taxon>Bifurcata</taxon>
        <taxon>Unidentata</taxon>
        <taxon>Episquamata</taxon>
        <taxon>Toxicofera</taxon>
        <taxon>Iguania</taxon>
        <taxon>Acrodonta</taxon>
        <taxon>Agamidae</taxon>
        <taxon>Agaminae</taxon>
        <taxon>Phrynocephalus</taxon>
    </lineage>
</organism>
<evidence type="ECO:0000313" key="3">
    <source>
        <dbReference type="Proteomes" id="UP001142489"/>
    </source>
</evidence>
<name>A0A9Q0XCT5_9SAUR</name>
<reference evidence="2" key="1">
    <citation type="journal article" date="2023" name="DNA Res.">
        <title>Chromosome-level genome assembly of Phrynocephalus forsythii using third-generation DNA sequencing and Hi-C analysis.</title>
        <authorList>
            <person name="Qi Y."/>
            <person name="Zhao W."/>
            <person name="Zhao Y."/>
            <person name="Niu C."/>
            <person name="Cao S."/>
            <person name="Zhang Y."/>
        </authorList>
    </citation>
    <scope>NUCLEOTIDE SEQUENCE</scope>
    <source>
        <tissue evidence="2">Muscle</tissue>
    </source>
</reference>
<keyword evidence="3" id="KW-1185">Reference proteome</keyword>
<evidence type="ECO:0000313" key="2">
    <source>
        <dbReference type="EMBL" id="KAJ7308369.1"/>
    </source>
</evidence>
<dbReference type="Proteomes" id="UP001142489">
    <property type="component" value="Unassembled WGS sequence"/>
</dbReference>
<feature type="region of interest" description="Disordered" evidence="1">
    <location>
        <begin position="125"/>
        <end position="159"/>
    </location>
</feature>
<feature type="region of interest" description="Disordered" evidence="1">
    <location>
        <begin position="1"/>
        <end position="33"/>
    </location>
</feature>
<dbReference type="EMBL" id="JAPFRF010000018">
    <property type="protein sequence ID" value="KAJ7308369.1"/>
    <property type="molecule type" value="Genomic_DNA"/>
</dbReference>
<evidence type="ECO:0000256" key="1">
    <source>
        <dbReference type="SAM" id="MobiDB-lite"/>
    </source>
</evidence>
<dbReference type="AlphaFoldDB" id="A0A9Q0XCT5"/>
<proteinExistence type="predicted"/>
<accession>A0A9Q0XCT5</accession>
<comment type="caution">
    <text evidence="2">The sequence shown here is derived from an EMBL/GenBank/DDBJ whole genome shotgun (WGS) entry which is preliminary data.</text>
</comment>
<sequence length="159" mass="17471">MSASQPDSDPEGCSPAAAATLQPPTRLAWNRRRKTKSAKVESLLLQMLHQDAEEGRETRESVERGWARLEAWAQAEQEIRAREDEREQRHRQEVLNCMRETNGLIRRLVGDTNQLLQRILEAAPRTEVAGEAGSAADGASGAGDPAGRPRTGHAEGRLG</sequence>
<protein>
    <submittedName>
        <fullName evidence="2">Uncharacterized protein</fullName>
    </submittedName>
</protein>